<feature type="compositionally biased region" description="Polar residues" evidence="1">
    <location>
        <begin position="159"/>
        <end position="177"/>
    </location>
</feature>
<comment type="caution">
    <text evidence="2">The sequence shown here is derived from an EMBL/GenBank/DDBJ whole genome shotgun (WGS) entry which is preliminary data.</text>
</comment>
<dbReference type="AlphaFoldDB" id="A0A4V3XEU2"/>
<evidence type="ECO:0000313" key="2">
    <source>
        <dbReference type="EMBL" id="THH14943.1"/>
    </source>
</evidence>
<feature type="region of interest" description="Disordered" evidence="1">
    <location>
        <begin position="245"/>
        <end position="270"/>
    </location>
</feature>
<feature type="compositionally biased region" description="Basic and acidic residues" evidence="1">
    <location>
        <begin position="391"/>
        <end position="403"/>
    </location>
</feature>
<dbReference type="Proteomes" id="UP000310158">
    <property type="component" value="Unassembled WGS sequence"/>
</dbReference>
<organism evidence="2 3">
    <name type="scientific">Bondarzewia mesenterica</name>
    <dbReference type="NCBI Taxonomy" id="1095465"/>
    <lineage>
        <taxon>Eukaryota</taxon>
        <taxon>Fungi</taxon>
        <taxon>Dikarya</taxon>
        <taxon>Basidiomycota</taxon>
        <taxon>Agaricomycotina</taxon>
        <taxon>Agaricomycetes</taxon>
        <taxon>Russulales</taxon>
        <taxon>Bondarzewiaceae</taxon>
        <taxon>Bondarzewia</taxon>
    </lineage>
</organism>
<sequence length="403" mass="43922">MFEEDCCLQCGNPVQSLGRIYCSDECENLDTTSPSISTVSSAFSSPQLQGYDMPGAHDVPALVPSALGTALSLHSTKKPRANRYSLSSSKSSLMWYEDDDSDNPIIAVEDDNDGDLDSRGLRPGPIMPFAVHPSGLSYARRPSTTNTHSTIPLLHRRTSSGTPSLSAAYSLNSTQSSTEDDSDAPVPVSPRSPPVDSIRTRRRHVSISEDNDDNVHDTVTVRHKRNRASLPAYFSLLQLGSAPSRASLSIHPPSSYTPTRPSPTTPRLARPALDSTYAIAVSSPAGGMHYPGSHTSSLLASAHTRDDRHIRDDFGTGMTPPRGRPREPGSSRRRTCSRSPSPSPSRARRTLSPPMLIKDGSAPDVRGRRRTHELDGWGDDRVYGYGNGRSGLRERERGRRQER</sequence>
<reference evidence="2 3" key="1">
    <citation type="submission" date="2019-02" db="EMBL/GenBank/DDBJ databases">
        <title>Genome sequencing of the rare red list fungi Bondarzewia mesenterica.</title>
        <authorList>
            <person name="Buettner E."/>
            <person name="Kellner H."/>
        </authorList>
    </citation>
    <scope>NUCLEOTIDE SEQUENCE [LARGE SCALE GENOMIC DNA]</scope>
    <source>
        <strain evidence="2 3">DSM 108281</strain>
    </source>
</reference>
<dbReference type="EMBL" id="SGPL01000239">
    <property type="protein sequence ID" value="THH14943.1"/>
    <property type="molecule type" value="Genomic_DNA"/>
</dbReference>
<proteinExistence type="predicted"/>
<evidence type="ECO:0000256" key="1">
    <source>
        <dbReference type="SAM" id="MobiDB-lite"/>
    </source>
</evidence>
<feature type="region of interest" description="Disordered" evidence="1">
    <location>
        <begin position="288"/>
        <end position="403"/>
    </location>
</feature>
<feature type="compositionally biased region" description="Basic and acidic residues" evidence="1">
    <location>
        <begin position="303"/>
        <end position="314"/>
    </location>
</feature>
<accession>A0A4V3XEU2</accession>
<name>A0A4V3XEU2_9AGAM</name>
<keyword evidence="3" id="KW-1185">Reference proteome</keyword>
<dbReference type="OrthoDB" id="3262262at2759"/>
<gene>
    <name evidence="2" type="ORF">EW146_g5456</name>
</gene>
<protein>
    <submittedName>
        <fullName evidence="2">Uncharacterized protein</fullName>
    </submittedName>
</protein>
<feature type="region of interest" description="Disordered" evidence="1">
    <location>
        <begin position="139"/>
        <end position="203"/>
    </location>
</feature>
<evidence type="ECO:0000313" key="3">
    <source>
        <dbReference type="Proteomes" id="UP000310158"/>
    </source>
</evidence>
<feature type="compositionally biased region" description="Basic and acidic residues" evidence="1">
    <location>
        <begin position="372"/>
        <end position="382"/>
    </location>
</feature>